<dbReference type="Proteomes" id="UP000838756">
    <property type="component" value="Unassembled WGS sequence"/>
</dbReference>
<proteinExistence type="predicted"/>
<dbReference type="EMBL" id="CAKXAJ010023447">
    <property type="protein sequence ID" value="CAH2227801.1"/>
    <property type="molecule type" value="Genomic_DNA"/>
</dbReference>
<reference evidence="1" key="1">
    <citation type="submission" date="2022-03" db="EMBL/GenBank/DDBJ databases">
        <authorList>
            <person name="Lindestad O."/>
        </authorList>
    </citation>
    <scope>NUCLEOTIDE SEQUENCE</scope>
</reference>
<dbReference type="Gene3D" id="3.60.10.10">
    <property type="entry name" value="Endonuclease/exonuclease/phosphatase"/>
    <property type="match status" value="1"/>
</dbReference>
<gene>
    <name evidence="1" type="primary">jg3986</name>
    <name evidence="1" type="ORF">PAEG_LOCUS8070</name>
</gene>
<protein>
    <submittedName>
        <fullName evidence="1">Jg3986 protein</fullName>
    </submittedName>
</protein>
<keyword evidence="2" id="KW-1185">Reference proteome</keyword>
<dbReference type="OrthoDB" id="10253982at2759"/>
<dbReference type="InterPro" id="IPR036691">
    <property type="entry name" value="Endo/exonu/phosph_ase_sf"/>
</dbReference>
<dbReference type="AlphaFoldDB" id="A0A8S4R4D8"/>
<organism evidence="1 2">
    <name type="scientific">Pararge aegeria aegeria</name>
    <dbReference type="NCBI Taxonomy" id="348720"/>
    <lineage>
        <taxon>Eukaryota</taxon>
        <taxon>Metazoa</taxon>
        <taxon>Ecdysozoa</taxon>
        <taxon>Arthropoda</taxon>
        <taxon>Hexapoda</taxon>
        <taxon>Insecta</taxon>
        <taxon>Pterygota</taxon>
        <taxon>Neoptera</taxon>
        <taxon>Endopterygota</taxon>
        <taxon>Lepidoptera</taxon>
        <taxon>Glossata</taxon>
        <taxon>Ditrysia</taxon>
        <taxon>Papilionoidea</taxon>
        <taxon>Nymphalidae</taxon>
        <taxon>Satyrinae</taxon>
        <taxon>Satyrini</taxon>
        <taxon>Parargina</taxon>
        <taxon>Pararge</taxon>
    </lineage>
</organism>
<name>A0A8S4R4D8_9NEOP</name>
<sequence>MLAKLVKALANILDIGDFILGNGGNSLKLVERLRLPTVTECKVLGQLPNHKFGSDHLSLAATFELRGHGTPTATMDDHNALRGLARI</sequence>
<evidence type="ECO:0000313" key="2">
    <source>
        <dbReference type="Proteomes" id="UP000838756"/>
    </source>
</evidence>
<evidence type="ECO:0000313" key="1">
    <source>
        <dbReference type="EMBL" id="CAH2227801.1"/>
    </source>
</evidence>
<comment type="caution">
    <text evidence="1">The sequence shown here is derived from an EMBL/GenBank/DDBJ whole genome shotgun (WGS) entry which is preliminary data.</text>
</comment>
<accession>A0A8S4R4D8</accession>